<organism evidence="2 3">
    <name type="scientific">Kineococcus radiotolerans</name>
    <dbReference type="NCBI Taxonomy" id="131568"/>
    <lineage>
        <taxon>Bacteria</taxon>
        <taxon>Bacillati</taxon>
        <taxon>Actinomycetota</taxon>
        <taxon>Actinomycetes</taxon>
        <taxon>Kineosporiales</taxon>
        <taxon>Kineosporiaceae</taxon>
        <taxon>Kineococcus</taxon>
    </lineage>
</organism>
<accession>A0A7W4XYT9</accession>
<dbReference type="EMBL" id="JACHVY010000003">
    <property type="protein sequence ID" value="MBB2902595.1"/>
    <property type="molecule type" value="Genomic_DNA"/>
</dbReference>
<gene>
    <name evidence="2" type="ORF">FHR75_003426</name>
</gene>
<evidence type="ECO:0000313" key="3">
    <source>
        <dbReference type="Proteomes" id="UP000533269"/>
    </source>
</evidence>
<evidence type="ECO:0000313" key="2">
    <source>
        <dbReference type="EMBL" id="MBB2902595.1"/>
    </source>
</evidence>
<feature type="compositionally biased region" description="Basic and acidic residues" evidence="1">
    <location>
        <begin position="9"/>
        <end position="65"/>
    </location>
</feature>
<reference evidence="2 3" key="1">
    <citation type="submission" date="2020-08" db="EMBL/GenBank/DDBJ databases">
        <title>The Agave Microbiome: Exploring the role of microbial communities in plant adaptations to desert environments.</title>
        <authorList>
            <person name="Partida-Martinez L.P."/>
        </authorList>
    </citation>
    <scope>NUCLEOTIDE SEQUENCE [LARGE SCALE GENOMIC DNA]</scope>
    <source>
        <strain evidence="2 3">AS2.23</strain>
    </source>
</reference>
<feature type="region of interest" description="Disordered" evidence="1">
    <location>
        <begin position="1"/>
        <end position="65"/>
    </location>
</feature>
<reference evidence="2 3" key="2">
    <citation type="submission" date="2020-08" db="EMBL/GenBank/DDBJ databases">
        <authorList>
            <person name="Partida-Martinez L."/>
            <person name="Huntemann M."/>
            <person name="Clum A."/>
            <person name="Wang J."/>
            <person name="Palaniappan K."/>
            <person name="Ritter S."/>
            <person name="Chen I.-M."/>
            <person name="Stamatis D."/>
            <person name="Reddy T."/>
            <person name="O'Malley R."/>
            <person name="Daum C."/>
            <person name="Shapiro N."/>
            <person name="Ivanova N."/>
            <person name="Kyrpides N."/>
            <person name="Woyke T."/>
        </authorList>
    </citation>
    <scope>NUCLEOTIDE SEQUENCE [LARGE SCALE GENOMIC DNA]</scope>
    <source>
        <strain evidence="2 3">AS2.23</strain>
    </source>
</reference>
<dbReference type="RefSeq" id="WP_041292071.1">
    <property type="nucleotide sequence ID" value="NZ_JACHVY010000003.1"/>
</dbReference>
<proteinExistence type="predicted"/>
<sequence length="65" mass="7276">MSEEQPGEPVERAGGDESGDGRRRREDRRSLIDLTRAERGEPERRRLPGVERRSPDDHPDGAPGA</sequence>
<evidence type="ECO:0000256" key="1">
    <source>
        <dbReference type="SAM" id="MobiDB-lite"/>
    </source>
</evidence>
<dbReference type="Proteomes" id="UP000533269">
    <property type="component" value="Unassembled WGS sequence"/>
</dbReference>
<comment type="caution">
    <text evidence="2">The sequence shown here is derived from an EMBL/GenBank/DDBJ whole genome shotgun (WGS) entry which is preliminary data.</text>
</comment>
<protein>
    <submittedName>
        <fullName evidence="2">Uncharacterized protein</fullName>
    </submittedName>
</protein>
<name>A0A7W4XYT9_KINRA</name>
<dbReference type="AlphaFoldDB" id="A0A7W4XYT9"/>